<accession>A0ABQ4DZL5</accession>
<name>A0ABQ4DZL5_9ACTN</name>
<dbReference type="EMBL" id="BONW01000013">
    <property type="protein sequence ID" value="GIG87867.1"/>
    <property type="molecule type" value="Genomic_DNA"/>
</dbReference>
<organism evidence="2 3">
    <name type="scientific">Plantactinospora endophytica</name>
    <dbReference type="NCBI Taxonomy" id="673535"/>
    <lineage>
        <taxon>Bacteria</taxon>
        <taxon>Bacillati</taxon>
        <taxon>Actinomycetota</taxon>
        <taxon>Actinomycetes</taxon>
        <taxon>Micromonosporales</taxon>
        <taxon>Micromonosporaceae</taxon>
        <taxon>Plantactinospora</taxon>
    </lineage>
</organism>
<dbReference type="Proteomes" id="UP000646749">
    <property type="component" value="Unassembled WGS sequence"/>
</dbReference>
<comment type="caution">
    <text evidence="2">The sequence shown here is derived from an EMBL/GenBank/DDBJ whole genome shotgun (WGS) entry which is preliminary data.</text>
</comment>
<evidence type="ECO:0000313" key="2">
    <source>
        <dbReference type="EMBL" id="GIG87867.1"/>
    </source>
</evidence>
<gene>
    <name evidence="2" type="ORF">Pen02_28030</name>
</gene>
<feature type="region of interest" description="Disordered" evidence="1">
    <location>
        <begin position="34"/>
        <end position="54"/>
    </location>
</feature>
<evidence type="ECO:0008006" key="4">
    <source>
        <dbReference type="Google" id="ProtNLM"/>
    </source>
</evidence>
<sequence length="54" mass="5618">MRTVETHVSPLLRKLEVPARGQDRLALAVAGEAEPGTVGRRAAAPVRSIGGSNV</sequence>
<protein>
    <recommendedName>
        <fullName evidence="4">HTH luxR-type domain-containing protein</fullName>
    </recommendedName>
</protein>
<keyword evidence="3" id="KW-1185">Reference proteome</keyword>
<proteinExistence type="predicted"/>
<reference evidence="2 3" key="1">
    <citation type="submission" date="2021-01" db="EMBL/GenBank/DDBJ databases">
        <title>Whole genome shotgun sequence of Plantactinospora endophytica NBRC 110450.</title>
        <authorList>
            <person name="Komaki H."/>
            <person name="Tamura T."/>
        </authorList>
    </citation>
    <scope>NUCLEOTIDE SEQUENCE [LARGE SCALE GENOMIC DNA]</scope>
    <source>
        <strain evidence="2 3">NBRC 110450</strain>
    </source>
</reference>
<evidence type="ECO:0000313" key="3">
    <source>
        <dbReference type="Proteomes" id="UP000646749"/>
    </source>
</evidence>
<evidence type="ECO:0000256" key="1">
    <source>
        <dbReference type="SAM" id="MobiDB-lite"/>
    </source>
</evidence>